<evidence type="ECO:0000256" key="5">
    <source>
        <dbReference type="ARBA" id="ARBA00023136"/>
    </source>
</evidence>
<evidence type="ECO:0000256" key="2">
    <source>
        <dbReference type="ARBA" id="ARBA00022475"/>
    </source>
</evidence>
<feature type="transmembrane region" description="Helical" evidence="6">
    <location>
        <begin position="418"/>
        <end position="436"/>
    </location>
</feature>
<dbReference type="PIRSF" id="PIRSF038958">
    <property type="entry name" value="PG_synth_SpoVB"/>
    <property type="match status" value="1"/>
</dbReference>
<comment type="subcellular location">
    <subcellularLocation>
        <location evidence="1">Cell membrane</location>
        <topology evidence="1">Multi-pass membrane protein</topology>
    </subcellularLocation>
</comment>
<keyword evidence="4 6" id="KW-1133">Transmembrane helix</keyword>
<evidence type="ECO:0000313" key="8">
    <source>
        <dbReference type="Proteomes" id="UP000273326"/>
    </source>
</evidence>
<name>A0A3S9H909_9LACT</name>
<evidence type="ECO:0000256" key="3">
    <source>
        <dbReference type="ARBA" id="ARBA00022692"/>
    </source>
</evidence>
<sequence length="534" mass="59408">MKNNQLKQMMSGALLLSVASLFAKILSAVYRVPFQNMVGNTGFYVYQQVYPIYGIGMTFALSGFPVFFSKTIAEAKSRAEHRLLIKQSLLILSVFSVGLFGILYLFSKQIAQFMGDEQLTPILQSVSWMFLFMPVLATFRGYFQGTYRMKPTAISQVMEQIIRVVVILFVAYLFTVGGTDLYQMGAAAMSGATWGAIGSTIILFYAILKERREHPFETDIFVSKERHSERLSELAKRYLTEGMTICLLTSILVLFQLIDSFTLYKGLVENGMMEEAAKSLKGIYDRGQPLVQLGMVVGTGFSASFIPMMTQAFVAEQSDRFHYAAKSLIRMTATFSIAAAVGLLAILPEVNHMLFGDRNGNSVLAVYILSIVAASLVMAYHSILQSENQYRITLYALGIGLLIKYTANIFLVSHYGTMGASVSTLLGLIVMTLFLGSKMRLSLKRVWKTDHFLAKLCGGSVLLYCGVYLSKFLLGWYFVDVNRTNSSIIALIAVAIGMVIFVAYVLSVNLFTAREWLTLPFGKKILRRLNKGSS</sequence>
<keyword evidence="8" id="KW-1185">Reference proteome</keyword>
<dbReference type="PANTHER" id="PTHR30250">
    <property type="entry name" value="PST FAMILY PREDICTED COLANIC ACID TRANSPORTER"/>
    <property type="match status" value="1"/>
</dbReference>
<evidence type="ECO:0000313" key="7">
    <source>
        <dbReference type="EMBL" id="AZP03842.1"/>
    </source>
</evidence>
<evidence type="ECO:0000256" key="4">
    <source>
        <dbReference type="ARBA" id="ARBA00022989"/>
    </source>
</evidence>
<feature type="transmembrane region" description="Helical" evidence="6">
    <location>
        <begin position="360"/>
        <end position="380"/>
    </location>
</feature>
<feature type="transmembrane region" description="Helical" evidence="6">
    <location>
        <begin position="485"/>
        <end position="506"/>
    </location>
</feature>
<feature type="transmembrane region" description="Helical" evidence="6">
    <location>
        <begin position="188"/>
        <end position="208"/>
    </location>
</feature>
<keyword evidence="3 6" id="KW-0812">Transmembrane</keyword>
<evidence type="ECO:0000256" key="1">
    <source>
        <dbReference type="ARBA" id="ARBA00004651"/>
    </source>
</evidence>
<feature type="transmembrane region" description="Helical" evidence="6">
    <location>
        <begin position="456"/>
        <end position="479"/>
    </location>
</feature>
<reference evidence="8" key="1">
    <citation type="submission" date="2018-12" db="EMBL/GenBank/DDBJ databases">
        <title>Complete genome sequencing of Jeotgalibaca sp. H21T32.</title>
        <authorList>
            <person name="Bae J.-W."/>
            <person name="Lee S.-Y."/>
        </authorList>
    </citation>
    <scope>NUCLEOTIDE SEQUENCE [LARGE SCALE GENOMIC DNA]</scope>
    <source>
        <strain evidence="8">H21T32</strain>
    </source>
</reference>
<accession>A0A3S9H909</accession>
<dbReference type="InterPro" id="IPR002797">
    <property type="entry name" value="Polysacc_synth"/>
</dbReference>
<feature type="transmembrane region" description="Helical" evidence="6">
    <location>
        <begin position="327"/>
        <end position="348"/>
    </location>
</feature>
<feature type="transmembrane region" description="Helical" evidence="6">
    <location>
        <begin position="51"/>
        <end position="68"/>
    </location>
</feature>
<protein>
    <submittedName>
        <fullName evidence="7">Polysaccharide biosynthesis protein</fullName>
    </submittedName>
</protein>
<dbReference type="KEGG" id="jeh:EJN90_03675"/>
<dbReference type="AlphaFoldDB" id="A0A3S9H909"/>
<dbReference type="Proteomes" id="UP000273326">
    <property type="component" value="Chromosome"/>
</dbReference>
<dbReference type="EMBL" id="CP034465">
    <property type="protein sequence ID" value="AZP03842.1"/>
    <property type="molecule type" value="Genomic_DNA"/>
</dbReference>
<dbReference type="InterPro" id="IPR024923">
    <property type="entry name" value="PG_synth_SpoVB"/>
</dbReference>
<dbReference type="CDD" id="cd13124">
    <property type="entry name" value="MATE_SpoVB_like"/>
    <property type="match status" value="1"/>
</dbReference>
<dbReference type="InterPro" id="IPR050833">
    <property type="entry name" value="Poly_Biosynth_Transport"/>
</dbReference>
<dbReference type="RefSeq" id="WP_126108924.1">
    <property type="nucleotide sequence ID" value="NZ_CP034465.1"/>
</dbReference>
<feature type="transmembrane region" description="Helical" evidence="6">
    <location>
        <begin position="238"/>
        <end position="258"/>
    </location>
</feature>
<feature type="transmembrane region" description="Helical" evidence="6">
    <location>
        <begin position="126"/>
        <end position="143"/>
    </location>
</feature>
<dbReference type="GO" id="GO:0005886">
    <property type="term" value="C:plasma membrane"/>
    <property type="evidence" value="ECO:0007669"/>
    <property type="project" value="UniProtKB-SubCell"/>
</dbReference>
<keyword evidence="2" id="KW-1003">Cell membrane</keyword>
<feature type="transmembrane region" description="Helical" evidence="6">
    <location>
        <begin position="290"/>
        <end position="315"/>
    </location>
</feature>
<organism evidence="7 8">
    <name type="scientific">Jeotgalibaca ciconiae</name>
    <dbReference type="NCBI Taxonomy" id="2496265"/>
    <lineage>
        <taxon>Bacteria</taxon>
        <taxon>Bacillati</taxon>
        <taxon>Bacillota</taxon>
        <taxon>Bacilli</taxon>
        <taxon>Lactobacillales</taxon>
        <taxon>Carnobacteriaceae</taxon>
        <taxon>Jeotgalibaca</taxon>
    </lineage>
</organism>
<evidence type="ECO:0000256" key="6">
    <source>
        <dbReference type="SAM" id="Phobius"/>
    </source>
</evidence>
<dbReference type="OrthoDB" id="9775950at2"/>
<proteinExistence type="predicted"/>
<gene>
    <name evidence="7" type="ORF">EJN90_03675</name>
</gene>
<dbReference type="Pfam" id="PF01943">
    <property type="entry name" value="Polysacc_synt"/>
    <property type="match status" value="1"/>
</dbReference>
<keyword evidence="5 6" id="KW-0472">Membrane</keyword>
<dbReference type="PANTHER" id="PTHR30250:SF29">
    <property type="entry name" value="POLYSACCHARIDE BIOSYNTHESIS PROTEIN C-TERMINAL DOMAIN-CONTAINING PROTEIN"/>
    <property type="match status" value="1"/>
</dbReference>
<feature type="transmembrane region" description="Helical" evidence="6">
    <location>
        <begin position="89"/>
        <end position="106"/>
    </location>
</feature>
<feature type="transmembrane region" description="Helical" evidence="6">
    <location>
        <begin position="392"/>
        <end position="412"/>
    </location>
</feature>
<feature type="transmembrane region" description="Helical" evidence="6">
    <location>
        <begin position="164"/>
        <end position="182"/>
    </location>
</feature>